<sequence length="84" mass="9320">MQTTAQQHEGDVGHHSPTQENSVTFPAREQSQHAPGAETPERSTSARIDPSLHLLLRLPLQSHLRATHTQTEGIYTFLRVEQGA</sequence>
<protein>
    <submittedName>
        <fullName evidence="2">Uncharacterized protein</fullName>
    </submittedName>
</protein>
<accession>A0A1V4K9G1</accession>
<organism evidence="2 3">
    <name type="scientific">Patagioenas fasciata monilis</name>
    <dbReference type="NCBI Taxonomy" id="372326"/>
    <lineage>
        <taxon>Eukaryota</taxon>
        <taxon>Metazoa</taxon>
        <taxon>Chordata</taxon>
        <taxon>Craniata</taxon>
        <taxon>Vertebrata</taxon>
        <taxon>Euteleostomi</taxon>
        <taxon>Archelosauria</taxon>
        <taxon>Archosauria</taxon>
        <taxon>Dinosauria</taxon>
        <taxon>Saurischia</taxon>
        <taxon>Theropoda</taxon>
        <taxon>Coelurosauria</taxon>
        <taxon>Aves</taxon>
        <taxon>Neognathae</taxon>
        <taxon>Neoaves</taxon>
        <taxon>Columbimorphae</taxon>
        <taxon>Columbiformes</taxon>
        <taxon>Columbidae</taxon>
        <taxon>Patagioenas</taxon>
    </lineage>
</organism>
<gene>
    <name evidence="2" type="ORF">AV530_004371</name>
</gene>
<evidence type="ECO:0000313" key="2">
    <source>
        <dbReference type="EMBL" id="OPJ81013.1"/>
    </source>
</evidence>
<comment type="caution">
    <text evidence="2">The sequence shown here is derived from an EMBL/GenBank/DDBJ whole genome shotgun (WGS) entry which is preliminary data.</text>
</comment>
<feature type="region of interest" description="Disordered" evidence="1">
    <location>
        <begin position="1"/>
        <end position="48"/>
    </location>
</feature>
<dbReference type="EMBL" id="LSYS01004144">
    <property type="protein sequence ID" value="OPJ81013.1"/>
    <property type="molecule type" value="Genomic_DNA"/>
</dbReference>
<keyword evidence="3" id="KW-1185">Reference proteome</keyword>
<proteinExistence type="predicted"/>
<dbReference type="AlphaFoldDB" id="A0A1V4K9G1"/>
<evidence type="ECO:0000256" key="1">
    <source>
        <dbReference type="SAM" id="MobiDB-lite"/>
    </source>
</evidence>
<reference evidence="2 3" key="1">
    <citation type="submission" date="2016-02" db="EMBL/GenBank/DDBJ databases">
        <title>Band-tailed pigeon sequencing and assembly.</title>
        <authorList>
            <person name="Soares A.E."/>
            <person name="Novak B.J."/>
            <person name="Rice E.S."/>
            <person name="O'Connell B."/>
            <person name="Chang D."/>
            <person name="Weber S."/>
            <person name="Shapiro B."/>
        </authorList>
    </citation>
    <scope>NUCLEOTIDE SEQUENCE [LARGE SCALE GENOMIC DNA]</scope>
    <source>
        <strain evidence="2">BTP2013</strain>
        <tissue evidence="2">Blood</tissue>
    </source>
</reference>
<evidence type="ECO:0000313" key="3">
    <source>
        <dbReference type="Proteomes" id="UP000190648"/>
    </source>
</evidence>
<name>A0A1V4K9G1_PATFA</name>
<dbReference type="Proteomes" id="UP000190648">
    <property type="component" value="Unassembled WGS sequence"/>
</dbReference>